<dbReference type="Gene3D" id="2.60.40.3440">
    <property type="match status" value="1"/>
</dbReference>
<dbReference type="Pfam" id="PF17210">
    <property type="entry name" value="SdrD_B"/>
    <property type="match status" value="1"/>
</dbReference>
<dbReference type="Gene3D" id="2.60.40.10">
    <property type="entry name" value="Immunoglobulins"/>
    <property type="match status" value="1"/>
</dbReference>
<keyword evidence="9" id="KW-1185">Reference proteome</keyword>
<reference evidence="8 9" key="1">
    <citation type="submission" date="2019-06" db="EMBL/GenBank/DDBJ databases">
        <title>Genome of Methylobacterium sp. 17Sr1-39.</title>
        <authorList>
            <person name="Seo T."/>
        </authorList>
    </citation>
    <scope>NUCLEOTIDE SEQUENCE [LARGE SCALE GENOMIC DNA]</scope>
    <source>
        <strain evidence="8 9">17Sr1-39</strain>
    </source>
</reference>
<dbReference type="InterPro" id="IPR025592">
    <property type="entry name" value="DUF4347"/>
</dbReference>
<protein>
    <submittedName>
        <fullName evidence="8">DUF4347 domain-containing protein</fullName>
    </submittedName>
</protein>
<dbReference type="Pfam" id="PF14252">
    <property type="entry name" value="DUF4347"/>
    <property type="match status" value="1"/>
</dbReference>
<dbReference type="RefSeq" id="WP_139039498.1">
    <property type="nucleotide sequence ID" value="NZ_VDDA01000024.1"/>
</dbReference>
<feature type="region of interest" description="Disordered" evidence="4">
    <location>
        <begin position="46"/>
        <end position="114"/>
    </location>
</feature>
<keyword evidence="2" id="KW-0964">Secreted</keyword>
<evidence type="ECO:0000256" key="4">
    <source>
        <dbReference type="SAM" id="MobiDB-lite"/>
    </source>
</evidence>
<dbReference type="OrthoDB" id="7876310at2"/>
<feature type="compositionally biased region" description="Low complexity" evidence="4">
    <location>
        <begin position="46"/>
        <end position="62"/>
    </location>
</feature>
<dbReference type="Pfam" id="PF17803">
    <property type="entry name" value="Cadherin_4"/>
    <property type="match status" value="1"/>
</dbReference>
<sequence>MFERFRSKMREGQTRAGSEPRIATGATAMPVIRALEPRFVFDGAAAPAAAQAHPDPAAAPSHGGPGHGDPAHGDPAHDDAAHDDAAPGDRAEAGGHAEPADSRAAAPVAPVHETATASGRHEIVVIDKGAADVATLLAGVPASAEIILIDPARDGFDQLADALAGRSGIDAIHILSHGSAGDLRLGTGDLTAETIQGRYAADLAVIGNALTATGDLLIYGCDFAAGDAGARAVALLASATGADIAASDDPTGDAELGGDWTLEMHRGAIETGIVVDEAAQRDWHHLLAAADHGRGALLAVSNRTIYSVDIASGKATALTEAPASVGGITLSTALNSLAVDQANGLIYYVDNASPQAADKNALFAYDFRNDRHILIDADLSNHAITTGAQGLGGSGAAFSNGVLYLAVENVSGTTDQIYKLTFTGSGRTVASGAPFGNQSNRDYNWGDIAIDQAAGQLVSLTRTSYARFDLSDGREALYDGTATRTDAQIGIDSGGSIYSLGTNITRIDPNTGAAIGGGKAITTDGSNALGAVIDAASWTPPTSTIGGRVFGDANTNGTSDSGEAGLRGVTVELVDDVNGNGQVDAGERVLATDTSAADGRYSFTGILPGQFVVRVTDTEGRLVRATATTAMSGAVSDTRIGATLAGPDFGYNPALVLDLDASAAGTGYVTRNTQSAAGIAIVDSDVSIFDVARTSISSAKAVITNPQTGDVLTFVGTPPSGIVATYDATTSTLTLTGAASKADYQTALQQIRYASTGSAPATVDRTIAVTVNDGTIDSPVAKATVTTANFPPVNTVPASQTVAEDTDLVFSPTRGNAVRVDDQDGGQLTVTLSAEQGLLNLSRLTGLTFTEGDGANDATMTFSGLVPDINAALDGLRFTPRADYNGSARISLVTQDPVRSADNFVNGSFEDSTITTNTYEIVPESSVPGWKTSATDHKIEIWRSGYNGVPAYQGNLFAEINANEVATLYQTFDARAGSTVSFDFAHRGRSGVDTMEVKVTDLGADGIADTADDRTLFDKMYSDGNTAWGAYSETIGGATSGNTLRFEFRSISAAGGSQSIGNFIDGIRIQQGFRTESAVDVTVAPVADIVQDAVTTTENIAITFNAVTGTNGAAADNFEDATRAVTAVSQGGHGSVTFQPDGTLTYTPNANFTGTDNFTYTVTAGGTTETAAVTVTVDAAPILDLDASAPGTGFRTSYGAGGTAVAIVDTDVAVTDVDNAQIASARAVITNPQADDGLTFVGTPPSGIVASYDAATHTLTLTGAASKADYQTALQQIRYASTGSAPSTVDRTIAVTVNDGTIDSAVATATVTVVAANAPPVNTLPASQTLAEDSSLVFSATNRNAVTVADPDAGTGNLTTTLGVAHGTLTLGARTGVTVTNDGTGAVTLTGTATAINAALDGTIYRPNPNYNGPETLTIVTTDNGNTGAGGPKSDTDTLAIAVTAVNDAPVNGVPGPQTVDEDTNLVFAPGNGNGITVADVDAGSGRVTTTLHVQHGTLALGSTANVTVTGAGTGSVSLTGTLAAVNAALSGTTYRAEADYNGSDVLTVTTNDGGNTGAGGAMSVTDTIRLTVNPVNDAPTHVVPATTQTLNEDTPLVFSTGSGNALRVADADGGTLTVTLSTAQGRLTLSGTTGLTFLQGTG</sequence>
<accession>A0A5C4L895</accession>
<evidence type="ECO:0000313" key="9">
    <source>
        <dbReference type="Proteomes" id="UP000305267"/>
    </source>
</evidence>
<dbReference type="GO" id="GO:0005576">
    <property type="term" value="C:extracellular region"/>
    <property type="evidence" value="ECO:0007669"/>
    <property type="project" value="UniProtKB-SubCell"/>
</dbReference>
<feature type="domain" description="DUF4347" evidence="5">
    <location>
        <begin position="123"/>
        <end position="287"/>
    </location>
</feature>
<evidence type="ECO:0000259" key="5">
    <source>
        <dbReference type="Pfam" id="PF14252"/>
    </source>
</evidence>
<dbReference type="Proteomes" id="UP000305267">
    <property type="component" value="Unassembled WGS sequence"/>
</dbReference>
<evidence type="ECO:0000313" key="8">
    <source>
        <dbReference type="EMBL" id="TNC08380.1"/>
    </source>
</evidence>
<dbReference type="PANTHER" id="PTHR14139">
    <property type="entry name" value="CALSYNTENIN"/>
    <property type="match status" value="1"/>
</dbReference>
<feature type="compositionally biased region" description="Basic and acidic residues" evidence="4">
    <location>
        <begin position="1"/>
        <end position="13"/>
    </location>
</feature>
<organism evidence="8 9">
    <name type="scientific">Methylobacterium terricola</name>
    <dbReference type="NCBI Taxonomy" id="2583531"/>
    <lineage>
        <taxon>Bacteria</taxon>
        <taxon>Pseudomonadati</taxon>
        <taxon>Pseudomonadota</taxon>
        <taxon>Alphaproteobacteria</taxon>
        <taxon>Hyphomicrobiales</taxon>
        <taxon>Methylobacteriaceae</taxon>
        <taxon>Methylobacterium</taxon>
    </lineage>
</organism>
<dbReference type="EMBL" id="VDDA01000024">
    <property type="protein sequence ID" value="TNC08380.1"/>
    <property type="molecule type" value="Genomic_DNA"/>
</dbReference>
<dbReference type="SUPFAM" id="SSF75011">
    <property type="entry name" value="3-carboxy-cis,cis-mucoante lactonizing enzyme"/>
    <property type="match status" value="1"/>
</dbReference>
<evidence type="ECO:0000259" key="6">
    <source>
        <dbReference type="Pfam" id="PF17210"/>
    </source>
</evidence>
<keyword evidence="3" id="KW-0732">Signal</keyword>
<dbReference type="PANTHER" id="PTHR14139:SF2">
    <property type="entry name" value="CALSYNTENIN-1"/>
    <property type="match status" value="1"/>
</dbReference>
<gene>
    <name evidence="8" type="ORF">FF100_29720</name>
</gene>
<evidence type="ECO:0000256" key="3">
    <source>
        <dbReference type="ARBA" id="ARBA00022729"/>
    </source>
</evidence>
<comment type="subcellular location">
    <subcellularLocation>
        <location evidence="1">Secreted</location>
    </subcellularLocation>
</comment>
<dbReference type="Pfam" id="PF17963">
    <property type="entry name" value="Big_9"/>
    <property type="match status" value="1"/>
</dbReference>
<dbReference type="InterPro" id="IPR013783">
    <property type="entry name" value="Ig-like_fold"/>
</dbReference>
<feature type="non-terminal residue" evidence="8">
    <location>
        <position position="1643"/>
    </location>
</feature>
<dbReference type="InterPro" id="IPR040853">
    <property type="entry name" value="RapA2_cadherin-like"/>
</dbReference>
<evidence type="ECO:0000256" key="1">
    <source>
        <dbReference type="ARBA" id="ARBA00004613"/>
    </source>
</evidence>
<dbReference type="SUPFAM" id="SSF117074">
    <property type="entry name" value="Hypothetical protein PA1324"/>
    <property type="match status" value="1"/>
</dbReference>
<name>A0A5C4L895_9HYPH</name>
<dbReference type="InterPro" id="IPR033764">
    <property type="entry name" value="Sdr_B"/>
</dbReference>
<feature type="domain" description="RapA2 cadherin-like" evidence="7">
    <location>
        <begin position="1568"/>
        <end position="1638"/>
    </location>
</feature>
<feature type="domain" description="SD-repeat containing protein B" evidence="6">
    <location>
        <begin position="544"/>
        <end position="630"/>
    </location>
</feature>
<evidence type="ECO:0000259" key="7">
    <source>
        <dbReference type="Pfam" id="PF17803"/>
    </source>
</evidence>
<evidence type="ECO:0000256" key="2">
    <source>
        <dbReference type="ARBA" id="ARBA00022525"/>
    </source>
</evidence>
<feature type="region of interest" description="Disordered" evidence="4">
    <location>
        <begin position="1"/>
        <end position="24"/>
    </location>
</feature>
<feature type="compositionally biased region" description="Basic and acidic residues" evidence="4">
    <location>
        <begin position="69"/>
        <end position="101"/>
    </location>
</feature>
<proteinExistence type="predicted"/>
<comment type="caution">
    <text evidence="8">The sequence shown here is derived from an EMBL/GenBank/DDBJ whole genome shotgun (WGS) entry which is preliminary data.</text>
</comment>